<sequence length="100" mass="10620">MGVLVRPGRIALTRIPLVASSTAIALVNATTPPLEAVYAESPGKPPLPRMLAMFTIAAPVTFRNSMCFTVSLVTRKVPLRLVLMTSSNVSSVRLTTGVIL</sequence>
<accession>A0A6B0UIB6</accession>
<proteinExistence type="predicted"/>
<dbReference type="EMBL" id="GIFC01005980">
    <property type="protein sequence ID" value="MXU88063.1"/>
    <property type="molecule type" value="Transcribed_RNA"/>
</dbReference>
<protein>
    <submittedName>
        <fullName evidence="1">Putative secreted protein</fullName>
    </submittedName>
</protein>
<name>A0A6B0UIB6_IXORI</name>
<evidence type="ECO:0000313" key="1">
    <source>
        <dbReference type="EMBL" id="MXU88063.1"/>
    </source>
</evidence>
<organism evidence="1">
    <name type="scientific">Ixodes ricinus</name>
    <name type="common">Common tick</name>
    <name type="synonym">Acarus ricinus</name>
    <dbReference type="NCBI Taxonomy" id="34613"/>
    <lineage>
        <taxon>Eukaryota</taxon>
        <taxon>Metazoa</taxon>
        <taxon>Ecdysozoa</taxon>
        <taxon>Arthropoda</taxon>
        <taxon>Chelicerata</taxon>
        <taxon>Arachnida</taxon>
        <taxon>Acari</taxon>
        <taxon>Parasitiformes</taxon>
        <taxon>Ixodida</taxon>
        <taxon>Ixodoidea</taxon>
        <taxon>Ixodidae</taxon>
        <taxon>Ixodinae</taxon>
        <taxon>Ixodes</taxon>
    </lineage>
</organism>
<reference evidence="1" key="1">
    <citation type="submission" date="2019-12" db="EMBL/GenBank/DDBJ databases">
        <title>An insight into the sialome of adult female Ixodes ricinus ticks feeding for 6 days.</title>
        <authorList>
            <person name="Perner J."/>
            <person name="Ribeiro J.M.C."/>
        </authorList>
    </citation>
    <scope>NUCLEOTIDE SEQUENCE</scope>
    <source>
        <strain evidence="1">Semi-engorged</strain>
        <tissue evidence="1">Salivary glands</tissue>
    </source>
</reference>
<dbReference type="AlphaFoldDB" id="A0A6B0UIB6"/>